<keyword evidence="3" id="KW-1185">Reference proteome</keyword>
<feature type="transmembrane region" description="Helical" evidence="1">
    <location>
        <begin position="81"/>
        <end position="104"/>
    </location>
</feature>
<evidence type="ECO:0000313" key="2">
    <source>
        <dbReference type="EMBL" id="OOQ59465.1"/>
    </source>
</evidence>
<feature type="transmembrane region" description="Helical" evidence="1">
    <location>
        <begin position="124"/>
        <end position="145"/>
    </location>
</feature>
<feature type="transmembrane region" description="Helical" evidence="1">
    <location>
        <begin position="173"/>
        <end position="188"/>
    </location>
</feature>
<dbReference type="STRING" id="1792845.BC343_04595"/>
<feature type="transmembrane region" description="Helical" evidence="1">
    <location>
        <begin position="307"/>
        <end position="328"/>
    </location>
</feature>
<dbReference type="EMBL" id="MBTF01000012">
    <property type="protein sequence ID" value="OOQ59465.1"/>
    <property type="molecule type" value="Genomic_DNA"/>
</dbReference>
<keyword evidence="1" id="KW-1133">Transmembrane helix</keyword>
<protein>
    <recommendedName>
        <fullName evidence="4">Oligosaccharide repeat unit polymerase</fullName>
    </recommendedName>
</protein>
<dbReference type="OrthoDB" id="755552at2"/>
<gene>
    <name evidence="2" type="ORF">BC343_04595</name>
</gene>
<reference evidence="2 3" key="1">
    <citation type="submission" date="2016-07" db="EMBL/GenBank/DDBJ databases">
        <title>Genomic analysis of zinc-resistant bacterium Mucilaginibacter pedocola TBZ30.</title>
        <authorList>
            <person name="Huang J."/>
            <person name="Tang J."/>
        </authorList>
    </citation>
    <scope>NUCLEOTIDE SEQUENCE [LARGE SCALE GENOMIC DNA]</scope>
    <source>
        <strain evidence="2 3">TBZ30</strain>
    </source>
</reference>
<evidence type="ECO:0000313" key="3">
    <source>
        <dbReference type="Proteomes" id="UP000189739"/>
    </source>
</evidence>
<feature type="transmembrane region" description="Helical" evidence="1">
    <location>
        <begin position="195"/>
        <end position="215"/>
    </location>
</feature>
<name>A0A1S9PET2_9SPHI</name>
<keyword evidence="1" id="KW-0472">Membrane</keyword>
<dbReference type="Proteomes" id="UP000189739">
    <property type="component" value="Unassembled WGS sequence"/>
</dbReference>
<feature type="transmembrane region" description="Helical" evidence="1">
    <location>
        <begin position="152"/>
        <end position="167"/>
    </location>
</feature>
<keyword evidence="1" id="KW-0812">Transmembrane</keyword>
<feature type="transmembrane region" description="Helical" evidence="1">
    <location>
        <begin position="30"/>
        <end position="52"/>
    </location>
</feature>
<proteinExistence type="predicted"/>
<evidence type="ECO:0008006" key="4">
    <source>
        <dbReference type="Google" id="ProtNLM"/>
    </source>
</evidence>
<accession>A0A1S9PET2</accession>
<dbReference type="RefSeq" id="WP_078348195.1">
    <property type="nucleotide sequence ID" value="NZ_MBTF01000012.1"/>
</dbReference>
<dbReference type="AlphaFoldDB" id="A0A1S9PET2"/>
<evidence type="ECO:0000256" key="1">
    <source>
        <dbReference type="SAM" id="Phobius"/>
    </source>
</evidence>
<organism evidence="2 3">
    <name type="scientific">Mucilaginibacter pedocola</name>
    <dbReference type="NCBI Taxonomy" id="1792845"/>
    <lineage>
        <taxon>Bacteria</taxon>
        <taxon>Pseudomonadati</taxon>
        <taxon>Bacteroidota</taxon>
        <taxon>Sphingobacteriia</taxon>
        <taxon>Sphingobacteriales</taxon>
        <taxon>Sphingobacteriaceae</taxon>
        <taxon>Mucilaginibacter</taxon>
    </lineage>
</organism>
<comment type="caution">
    <text evidence="2">The sequence shown here is derived from an EMBL/GenBank/DDBJ whole genome shotgun (WGS) entry which is preliminary data.</text>
</comment>
<feature type="transmembrane region" description="Helical" evidence="1">
    <location>
        <begin position="340"/>
        <end position="360"/>
    </location>
</feature>
<sequence>MHLNVSFIFLAYFIPAIVLNEQEDYQADIVSLYVILLTVGAACYVAGLFLGFKIKAVKTNFSFEILPLENYEARVARVTKIFITVGICGMVTGYMMMGFVPMFAADPLAAKFFRNQYQVPFYTSIIYLTSFFILSSIIPIAFMVWYKNKAKVYFLFATITAIVLLAMSLARGSAFTGILYAILIIMSFRSRTSFAVALIFLVFIYSFSSVFYFIIGVRDITDLTAGAKTDHMFWRVLSSGTVDVTDQLSFLQNFESSPIWTYGRTIYGGLIPSHYEWNPAVYTLKVMNPNEDVTTLISGGLRLPAPIWGYVSFQWPGVVIFCFLSGFIKGVIFKYLKTWIFKYRSILTSTVLILICLNVFEQFANFYTLSIYSVPPVFIFIFYLYRVRLRPRVDKEEVAVHGS</sequence>
<feature type="transmembrane region" description="Helical" evidence="1">
    <location>
        <begin position="366"/>
        <end position="385"/>
    </location>
</feature>